<organism evidence="1 2">
    <name type="scientific">Larinioides sclopetarius</name>
    <dbReference type="NCBI Taxonomy" id="280406"/>
    <lineage>
        <taxon>Eukaryota</taxon>
        <taxon>Metazoa</taxon>
        <taxon>Ecdysozoa</taxon>
        <taxon>Arthropoda</taxon>
        <taxon>Chelicerata</taxon>
        <taxon>Arachnida</taxon>
        <taxon>Araneae</taxon>
        <taxon>Araneomorphae</taxon>
        <taxon>Entelegynae</taxon>
        <taxon>Araneoidea</taxon>
        <taxon>Araneidae</taxon>
        <taxon>Larinioides</taxon>
    </lineage>
</organism>
<evidence type="ECO:0000313" key="2">
    <source>
        <dbReference type="Proteomes" id="UP001497382"/>
    </source>
</evidence>
<dbReference type="Proteomes" id="UP001497382">
    <property type="component" value="Unassembled WGS sequence"/>
</dbReference>
<proteinExistence type="predicted"/>
<evidence type="ECO:0000313" key="1">
    <source>
        <dbReference type="EMBL" id="CAL1261189.1"/>
    </source>
</evidence>
<accession>A0AAV1YS94</accession>
<gene>
    <name evidence="1" type="ORF">LARSCL_LOCUS255</name>
</gene>
<comment type="caution">
    <text evidence="1">The sequence shown here is derived from an EMBL/GenBank/DDBJ whole genome shotgun (WGS) entry which is preliminary data.</text>
</comment>
<sequence length="36" mass="4108">MKNLCTNKDDLAQLAQPIPNVQPLEMDQTFTQDFAK</sequence>
<dbReference type="AlphaFoldDB" id="A0AAV1YS94"/>
<reference evidence="1 2" key="1">
    <citation type="submission" date="2024-04" db="EMBL/GenBank/DDBJ databases">
        <authorList>
            <person name="Rising A."/>
            <person name="Reimegard J."/>
            <person name="Sonavane S."/>
            <person name="Akerstrom W."/>
            <person name="Nylinder S."/>
            <person name="Hedman E."/>
            <person name="Kallberg Y."/>
        </authorList>
    </citation>
    <scope>NUCLEOTIDE SEQUENCE [LARGE SCALE GENOMIC DNA]</scope>
</reference>
<name>A0AAV1YS94_9ARAC</name>
<protein>
    <submittedName>
        <fullName evidence="1">Uncharacterized protein</fullName>
    </submittedName>
</protein>
<keyword evidence="2" id="KW-1185">Reference proteome</keyword>
<dbReference type="EMBL" id="CAXIEN010000001">
    <property type="protein sequence ID" value="CAL1261189.1"/>
    <property type="molecule type" value="Genomic_DNA"/>
</dbReference>